<dbReference type="GO" id="GO:0000976">
    <property type="term" value="F:transcription cis-regulatory region binding"/>
    <property type="evidence" value="ECO:0007669"/>
    <property type="project" value="TreeGrafter"/>
</dbReference>
<protein>
    <submittedName>
        <fullName evidence="8">Fur family transcriptional regulator, ferric uptake regulator</fullName>
    </submittedName>
</protein>
<evidence type="ECO:0000256" key="2">
    <source>
        <dbReference type="ARBA" id="ARBA00022491"/>
    </source>
</evidence>
<dbReference type="InterPro" id="IPR002481">
    <property type="entry name" value="FUR"/>
</dbReference>
<feature type="binding site" evidence="7">
    <location>
        <position position="89"/>
    </location>
    <ligand>
        <name>Zn(2+)</name>
        <dbReference type="ChEBI" id="CHEBI:29105"/>
    </ligand>
</feature>
<feature type="binding site" evidence="7">
    <location>
        <position position="92"/>
    </location>
    <ligand>
        <name>Zn(2+)</name>
        <dbReference type="ChEBI" id="CHEBI:29105"/>
    </ligand>
</feature>
<evidence type="ECO:0000256" key="3">
    <source>
        <dbReference type="ARBA" id="ARBA00022833"/>
    </source>
</evidence>
<evidence type="ECO:0000256" key="6">
    <source>
        <dbReference type="ARBA" id="ARBA00023163"/>
    </source>
</evidence>
<dbReference type="InterPro" id="IPR043135">
    <property type="entry name" value="Fur_C"/>
</dbReference>
<comment type="similarity">
    <text evidence="1">Belongs to the Fur family.</text>
</comment>
<dbReference type="GO" id="GO:1900376">
    <property type="term" value="P:regulation of secondary metabolite biosynthetic process"/>
    <property type="evidence" value="ECO:0007669"/>
    <property type="project" value="TreeGrafter"/>
</dbReference>
<sequence length="134" mass="15540">MKTEYKTKARAALLEFLQENSDRGFSAIDLLTYLQLNIDGVNKTTVYRNLDRLCEQGVIYKYREPDHEGWFYQYSTEHTHCNSHMHGKCSQCGKLFHIESDFVDDFEKQVKKTYGLQVDLGKTLIVGVCDNCLS</sequence>
<feature type="binding site" evidence="7">
    <location>
        <position position="129"/>
    </location>
    <ligand>
        <name>Zn(2+)</name>
        <dbReference type="ChEBI" id="CHEBI:29105"/>
    </ligand>
</feature>
<evidence type="ECO:0000313" key="9">
    <source>
        <dbReference type="Proteomes" id="UP000199428"/>
    </source>
</evidence>
<dbReference type="AlphaFoldDB" id="A0A1G5S283"/>
<evidence type="ECO:0000256" key="7">
    <source>
        <dbReference type="PIRSR" id="PIRSR602481-1"/>
    </source>
</evidence>
<keyword evidence="7" id="KW-0479">Metal-binding</keyword>
<dbReference type="PANTHER" id="PTHR33202:SF7">
    <property type="entry name" value="FERRIC UPTAKE REGULATION PROTEIN"/>
    <property type="match status" value="1"/>
</dbReference>
<accession>A0A1G5S283</accession>
<evidence type="ECO:0000256" key="4">
    <source>
        <dbReference type="ARBA" id="ARBA00023015"/>
    </source>
</evidence>
<dbReference type="InterPro" id="IPR036390">
    <property type="entry name" value="WH_DNA-bd_sf"/>
</dbReference>
<dbReference type="GO" id="GO:0045892">
    <property type="term" value="P:negative regulation of DNA-templated transcription"/>
    <property type="evidence" value="ECO:0007669"/>
    <property type="project" value="TreeGrafter"/>
</dbReference>
<organism evidence="8 9">
    <name type="scientific">Pseudobutyrivibrio xylanivorans</name>
    <dbReference type="NCBI Taxonomy" id="185007"/>
    <lineage>
        <taxon>Bacteria</taxon>
        <taxon>Bacillati</taxon>
        <taxon>Bacillota</taxon>
        <taxon>Clostridia</taxon>
        <taxon>Lachnospirales</taxon>
        <taxon>Lachnospiraceae</taxon>
        <taxon>Pseudobutyrivibrio</taxon>
    </lineage>
</organism>
<keyword evidence="3 7" id="KW-0862">Zinc</keyword>
<dbReference type="EMBL" id="FMWK01000011">
    <property type="protein sequence ID" value="SCZ79950.1"/>
    <property type="molecule type" value="Genomic_DNA"/>
</dbReference>
<gene>
    <name evidence="8" type="ORF">SAMN02910350_02039</name>
</gene>
<evidence type="ECO:0000313" key="8">
    <source>
        <dbReference type="EMBL" id="SCZ79950.1"/>
    </source>
</evidence>
<dbReference type="InterPro" id="IPR036388">
    <property type="entry name" value="WH-like_DNA-bd_sf"/>
</dbReference>
<keyword evidence="2" id="KW-0678">Repressor</keyword>
<comment type="cofactor">
    <cofactor evidence="7">
        <name>Zn(2+)</name>
        <dbReference type="ChEBI" id="CHEBI:29105"/>
    </cofactor>
    <text evidence="7">Binds 1 zinc ion per subunit.</text>
</comment>
<dbReference type="Gene3D" id="1.10.10.10">
    <property type="entry name" value="Winged helix-like DNA-binding domain superfamily/Winged helix DNA-binding domain"/>
    <property type="match status" value="1"/>
</dbReference>
<reference evidence="8 9" key="1">
    <citation type="submission" date="2016-10" db="EMBL/GenBank/DDBJ databases">
        <authorList>
            <person name="de Groot N.N."/>
        </authorList>
    </citation>
    <scope>NUCLEOTIDE SEQUENCE [LARGE SCALE GENOMIC DNA]</scope>
    <source>
        <strain evidence="8 9">DSM 10317</strain>
    </source>
</reference>
<keyword evidence="5" id="KW-0238">DNA-binding</keyword>
<keyword evidence="6" id="KW-0804">Transcription</keyword>
<dbReference type="Proteomes" id="UP000199428">
    <property type="component" value="Unassembled WGS sequence"/>
</dbReference>
<proteinExistence type="inferred from homology"/>
<name>A0A1G5S283_PSEXY</name>
<keyword evidence="4" id="KW-0805">Transcription regulation</keyword>
<evidence type="ECO:0000256" key="1">
    <source>
        <dbReference type="ARBA" id="ARBA00007957"/>
    </source>
</evidence>
<evidence type="ECO:0000256" key="5">
    <source>
        <dbReference type="ARBA" id="ARBA00023125"/>
    </source>
</evidence>
<dbReference type="GO" id="GO:0008270">
    <property type="term" value="F:zinc ion binding"/>
    <property type="evidence" value="ECO:0007669"/>
    <property type="project" value="TreeGrafter"/>
</dbReference>
<dbReference type="Pfam" id="PF01475">
    <property type="entry name" value="FUR"/>
    <property type="match status" value="1"/>
</dbReference>
<feature type="binding site" evidence="7">
    <location>
        <position position="132"/>
    </location>
    <ligand>
        <name>Zn(2+)</name>
        <dbReference type="ChEBI" id="CHEBI:29105"/>
    </ligand>
</feature>
<dbReference type="GO" id="GO:0003700">
    <property type="term" value="F:DNA-binding transcription factor activity"/>
    <property type="evidence" value="ECO:0007669"/>
    <property type="project" value="InterPro"/>
</dbReference>
<dbReference type="PANTHER" id="PTHR33202">
    <property type="entry name" value="ZINC UPTAKE REGULATION PROTEIN"/>
    <property type="match status" value="1"/>
</dbReference>
<dbReference type="SUPFAM" id="SSF46785">
    <property type="entry name" value="Winged helix' DNA-binding domain"/>
    <property type="match status" value="1"/>
</dbReference>
<dbReference type="Gene3D" id="3.30.1490.190">
    <property type="match status" value="1"/>
</dbReference>
<dbReference type="RefSeq" id="WP_090163228.1">
    <property type="nucleotide sequence ID" value="NZ_FMWK01000011.1"/>
</dbReference>